<keyword evidence="5" id="KW-0547">Nucleotide-binding</keyword>
<dbReference type="AlphaFoldDB" id="A0A345YHE1"/>
<keyword evidence="7" id="KW-0067">ATP-binding</keyword>
<dbReference type="KEGG" id="err:DVR09_14400"/>
<protein>
    <recommendedName>
        <fullName evidence="2">histidine kinase</fullName>
        <ecNumber evidence="2">2.7.13.3</ecNumber>
    </recommendedName>
</protein>
<keyword evidence="4" id="KW-0808">Transferase</keyword>
<dbReference type="PANTHER" id="PTHR41523">
    <property type="entry name" value="TWO-COMPONENT SYSTEM SENSOR PROTEIN"/>
    <property type="match status" value="1"/>
</dbReference>
<keyword evidence="6" id="KW-0418">Kinase</keyword>
<dbReference type="CDD" id="cd00130">
    <property type="entry name" value="PAS"/>
    <property type="match status" value="1"/>
</dbReference>
<evidence type="ECO:0000256" key="6">
    <source>
        <dbReference type="ARBA" id="ARBA00022777"/>
    </source>
</evidence>
<dbReference type="InterPro" id="IPR000014">
    <property type="entry name" value="PAS"/>
</dbReference>
<reference evidence="10" key="1">
    <citation type="submission" date="2018-07" db="EMBL/GenBank/DDBJ databases">
        <title>Genome sequence of Erythrobacter strain YH-07, an antagonistic bacterium isolated from Yellow Sea.</title>
        <authorList>
            <person name="Tang T."/>
            <person name="Liu Q."/>
            <person name="Sun X."/>
        </authorList>
    </citation>
    <scope>NUCLEOTIDE SEQUENCE [LARGE SCALE GENOMIC DNA]</scope>
    <source>
        <strain evidence="10">YH-07</strain>
    </source>
</reference>
<dbReference type="SMART" id="SM00911">
    <property type="entry name" value="HWE_HK"/>
    <property type="match status" value="1"/>
</dbReference>
<evidence type="ECO:0000259" key="8">
    <source>
        <dbReference type="SMART" id="SM00911"/>
    </source>
</evidence>
<keyword evidence="10" id="KW-1185">Reference proteome</keyword>
<dbReference type="OrthoDB" id="9760752at2"/>
<dbReference type="EMBL" id="CP031357">
    <property type="protein sequence ID" value="AXK43343.1"/>
    <property type="molecule type" value="Genomic_DNA"/>
</dbReference>
<sequence>MTDLFMTEFADQANDILRGILDQTVECIMLVNLEGELEYINPNGLSVLGFDDLADIGDRRWIDFWPVERRVQALDAFDRARRGQQDRFEGYSPDRHQAPHWWDVSVSPIVGKDGAVTHILSTMRDVTMGVQERLGERMKREEAERFAKRSDSVAREMRHRLKNQLAVVASVAMLLSRYSDSPADLTEQLTVKLQALARAQDLLTIDRDEPPDICVAISQILEASGAGERIEVGTMPAGKLGDDAIQQLALVLGELQTNSLKYGALFFDSGQITLTGTRSDAELAIHWYEDTGRKIDPPEVEGSGFKLLQRLGSTAGSRARVQWHTRGPKIDFYVRALD</sequence>
<evidence type="ECO:0000256" key="1">
    <source>
        <dbReference type="ARBA" id="ARBA00000085"/>
    </source>
</evidence>
<proteinExistence type="predicted"/>
<accession>A0A345YHE1</accession>
<gene>
    <name evidence="9" type="ORF">DVR09_14400</name>
</gene>
<dbReference type="Pfam" id="PF08448">
    <property type="entry name" value="PAS_4"/>
    <property type="match status" value="1"/>
</dbReference>
<dbReference type="InterPro" id="IPR011102">
    <property type="entry name" value="Sig_transdc_His_kinase_HWE"/>
</dbReference>
<dbReference type="Gene3D" id="3.30.450.20">
    <property type="entry name" value="PAS domain"/>
    <property type="match status" value="1"/>
</dbReference>
<evidence type="ECO:0000256" key="5">
    <source>
        <dbReference type="ARBA" id="ARBA00022741"/>
    </source>
</evidence>
<dbReference type="EC" id="2.7.13.3" evidence="2"/>
<organism evidence="9 10">
    <name type="scientific">Erythrobacter aureus</name>
    <dbReference type="NCBI Taxonomy" id="2182384"/>
    <lineage>
        <taxon>Bacteria</taxon>
        <taxon>Pseudomonadati</taxon>
        <taxon>Pseudomonadota</taxon>
        <taxon>Alphaproteobacteria</taxon>
        <taxon>Sphingomonadales</taxon>
        <taxon>Erythrobacteraceae</taxon>
        <taxon>Erythrobacter/Porphyrobacter group</taxon>
        <taxon>Erythrobacter</taxon>
    </lineage>
</organism>
<evidence type="ECO:0000256" key="3">
    <source>
        <dbReference type="ARBA" id="ARBA00022553"/>
    </source>
</evidence>
<dbReference type="RefSeq" id="WP_115417658.1">
    <property type="nucleotide sequence ID" value="NZ_CP031357.1"/>
</dbReference>
<dbReference type="GO" id="GO:0005524">
    <property type="term" value="F:ATP binding"/>
    <property type="evidence" value="ECO:0007669"/>
    <property type="project" value="UniProtKB-KW"/>
</dbReference>
<keyword evidence="3" id="KW-0597">Phosphoprotein</keyword>
<dbReference type="InterPro" id="IPR036890">
    <property type="entry name" value="HATPase_C_sf"/>
</dbReference>
<evidence type="ECO:0000256" key="2">
    <source>
        <dbReference type="ARBA" id="ARBA00012438"/>
    </source>
</evidence>
<dbReference type="Proteomes" id="UP000254508">
    <property type="component" value="Chromosome"/>
</dbReference>
<dbReference type="GO" id="GO:0004673">
    <property type="term" value="F:protein histidine kinase activity"/>
    <property type="evidence" value="ECO:0007669"/>
    <property type="project" value="UniProtKB-EC"/>
</dbReference>
<evidence type="ECO:0000313" key="10">
    <source>
        <dbReference type="Proteomes" id="UP000254508"/>
    </source>
</evidence>
<evidence type="ECO:0000256" key="7">
    <source>
        <dbReference type="ARBA" id="ARBA00022840"/>
    </source>
</evidence>
<dbReference type="InterPro" id="IPR035965">
    <property type="entry name" value="PAS-like_dom_sf"/>
</dbReference>
<dbReference type="PANTHER" id="PTHR41523:SF8">
    <property type="entry name" value="ETHYLENE RESPONSE SENSOR PROTEIN"/>
    <property type="match status" value="1"/>
</dbReference>
<feature type="domain" description="Signal transduction histidine kinase HWE region" evidence="8">
    <location>
        <begin position="156"/>
        <end position="236"/>
    </location>
</feature>
<dbReference type="Pfam" id="PF07536">
    <property type="entry name" value="HWE_HK"/>
    <property type="match status" value="1"/>
</dbReference>
<dbReference type="InterPro" id="IPR013656">
    <property type="entry name" value="PAS_4"/>
</dbReference>
<comment type="catalytic activity">
    <reaction evidence="1">
        <text>ATP + protein L-histidine = ADP + protein N-phospho-L-histidine.</text>
        <dbReference type="EC" id="2.7.13.3"/>
    </reaction>
</comment>
<name>A0A345YHE1_9SPHN</name>
<evidence type="ECO:0000256" key="4">
    <source>
        <dbReference type="ARBA" id="ARBA00022679"/>
    </source>
</evidence>
<dbReference type="Gene3D" id="3.30.565.10">
    <property type="entry name" value="Histidine kinase-like ATPase, C-terminal domain"/>
    <property type="match status" value="1"/>
</dbReference>
<dbReference type="SUPFAM" id="SSF55785">
    <property type="entry name" value="PYP-like sensor domain (PAS domain)"/>
    <property type="match status" value="1"/>
</dbReference>
<evidence type="ECO:0000313" key="9">
    <source>
        <dbReference type="EMBL" id="AXK43343.1"/>
    </source>
</evidence>
<dbReference type="NCBIfam" id="TIGR00229">
    <property type="entry name" value="sensory_box"/>
    <property type="match status" value="1"/>
</dbReference>